<evidence type="ECO:0000313" key="2">
    <source>
        <dbReference type="EMBL" id="KXU37888.1"/>
    </source>
</evidence>
<dbReference type="Gene3D" id="3.60.10.10">
    <property type="entry name" value="Endonuclease/exonuclease/phosphatase"/>
    <property type="match status" value="1"/>
</dbReference>
<dbReference type="GO" id="GO:0003824">
    <property type="term" value="F:catalytic activity"/>
    <property type="evidence" value="ECO:0007669"/>
    <property type="project" value="InterPro"/>
</dbReference>
<gene>
    <name evidence="2" type="ORF">AXK11_01680</name>
</gene>
<dbReference type="GO" id="GO:0016020">
    <property type="term" value="C:membrane"/>
    <property type="evidence" value="ECO:0007669"/>
    <property type="project" value="GOC"/>
</dbReference>
<dbReference type="PANTHER" id="PTHR14859:SF15">
    <property type="entry name" value="ENDONUCLEASE_EXONUCLEASE_PHOSPHATASE DOMAIN-CONTAINING PROTEIN"/>
    <property type="match status" value="1"/>
</dbReference>
<feature type="domain" description="Endonuclease/exonuclease/phosphatase" evidence="1">
    <location>
        <begin position="24"/>
        <end position="255"/>
    </location>
</feature>
<evidence type="ECO:0000313" key="3">
    <source>
        <dbReference type="Proteomes" id="UP000070058"/>
    </source>
</evidence>
<dbReference type="GO" id="GO:0006506">
    <property type="term" value="P:GPI anchor biosynthetic process"/>
    <property type="evidence" value="ECO:0007669"/>
    <property type="project" value="TreeGrafter"/>
</dbReference>
<dbReference type="InterPro" id="IPR036691">
    <property type="entry name" value="Endo/exonu/phosph_ase_sf"/>
</dbReference>
<dbReference type="OrthoDB" id="155529at2"/>
<comment type="caution">
    <text evidence="2">The sequence shown here is derived from an EMBL/GenBank/DDBJ whole genome shotgun (WGS) entry which is preliminary data.</text>
</comment>
<dbReference type="InterPro" id="IPR005135">
    <property type="entry name" value="Endo/exonuclease/phosphatase"/>
</dbReference>
<sequence length="273" mass="30351">MNQSDNRPQMNTPHTATATPLKVLTYNIYHGEKFYSPGKPNLDEIAEIIAAEKPDLVALQEVDRHTRRSAKLYGGVSQDLTQELARMTGMHGYFGRAMEQHGGDYGEAILTRTPAVRATNHPLAAPSGGEPRALLQVELALTGDRTASRTLTFAGTHLCHQHEANRLAQVQEIIRLAEAAPHPFILAGDFNFETGEAPYHALAHALQDTGVAFGNPQHTWPVDQPSTRLDIIFTDKRHHWIVKDHRLLPHNASDHHPVIAILELTSRQERAHQ</sequence>
<dbReference type="STRING" id="1548207.AXK11_01680"/>
<dbReference type="InterPro" id="IPR051916">
    <property type="entry name" value="GPI-anchor_lipid_remodeler"/>
</dbReference>
<reference evidence="3" key="1">
    <citation type="submission" date="2016-02" db="EMBL/GenBank/DDBJ databases">
        <authorList>
            <person name="Sanders J.G."/>
            <person name="Lin J.Y."/>
            <person name="Wertz J.T."/>
            <person name="Russell J.A."/>
            <person name="Moreau C.S."/>
            <person name="Powell S."/>
        </authorList>
    </citation>
    <scope>NUCLEOTIDE SEQUENCE [LARGE SCALE GENOMIC DNA]</scope>
    <source>
        <strain evidence="3">CAG34</strain>
    </source>
</reference>
<accession>A0A139STF7</accession>
<name>A0A139STF7_9BACT</name>
<proteinExistence type="predicted"/>
<dbReference type="SUPFAM" id="SSF56219">
    <property type="entry name" value="DNase I-like"/>
    <property type="match status" value="1"/>
</dbReference>
<dbReference type="EMBL" id="LSZQ01000011">
    <property type="protein sequence ID" value="KXU37888.1"/>
    <property type="molecule type" value="Genomic_DNA"/>
</dbReference>
<dbReference type="PANTHER" id="PTHR14859">
    <property type="entry name" value="CALCOFLUOR WHITE HYPERSENSITIVE PROTEIN PRECURSOR"/>
    <property type="match status" value="1"/>
</dbReference>
<keyword evidence="3" id="KW-1185">Reference proteome</keyword>
<organism evidence="2 3">
    <name type="scientific">Cephaloticoccus primus</name>
    <dbReference type="NCBI Taxonomy" id="1548207"/>
    <lineage>
        <taxon>Bacteria</taxon>
        <taxon>Pseudomonadati</taxon>
        <taxon>Verrucomicrobiota</taxon>
        <taxon>Opitutia</taxon>
        <taxon>Opitutales</taxon>
        <taxon>Opitutaceae</taxon>
        <taxon>Cephaloticoccus</taxon>
    </lineage>
</organism>
<dbReference type="Proteomes" id="UP000070058">
    <property type="component" value="Unassembled WGS sequence"/>
</dbReference>
<evidence type="ECO:0000259" key="1">
    <source>
        <dbReference type="Pfam" id="PF03372"/>
    </source>
</evidence>
<dbReference type="Pfam" id="PF03372">
    <property type="entry name" value="Exo_endo_phos"/>
    <property type="match status" value="1"/>
</dbReference>
<dbReference type="AlphaFoldDB" id="A0A139STF7"/>
<protein>
    <recommendedName>
        <fullName evidence="1">Endonuclease/exonuclease/phosphatase domain-containing protein</fullName>
    </recommendedName>
</protein>